<proteinExistence type="predicted"/>
<keyword evidence="1" id="KW-0812">Transmembrane</keyword>
<protein>
    <recommendedName>
        <fullName evidence="4">NADH dehydrogenase subunit 4</fullName>
    </recommendedName>
</protein>
<organism evidence="2 3">
    <name type="scientific">Pipistrellus nathusii</name>
    <name type="common">Nathusius' pipistrelle</name>
    <dbReference type="NCBI Taxonomy" id="59473"/>
    <lineage>
        <taxon>Eukaryota</taxon>
        <taxon>Metazoa</taxon>
        <taxon>Chordata</taxon>
        <taxon>Craniata</taxon>
        <taxon>Vertebrata</taxon>
        <taxon>Euteleostomi</taxon>
        <taxon>Mammalia</taxon>
        <taxon>Eutheria</taxon>
        <taxon>Laurasiatheria</taxon>
        <taxon>Chiroptera</taxon>
        <taxon>Yangochiroptera</taxon>
        <taxon>Vespertilionidae</taxon>
        <taxon>Pipistrellus</taxon>
    </lineage>
</organism>
<feature type="transmembrane region" description="Helical" evidence="1">
    <location>
        <begin position="80"/>
        <end position="98"/>
    </location>
</feature>
<gene>
    <name evidence="2" type="ORF">MPIPNATIZW_LOCUS9627</name>
</gene>
<keyword evidence="3" id="KW-1185">Reference proteome</keyword>
<keyword evidence="1" id="KW-1133">Transmembrane helix</keyword>
<evidence type="ECO:0008006" key="4">
    <source>
        <dbReference type="Google" id="ProtNLM"/>
    </source>
</evidence>
<dbReference type="EMBL" id="OY882859">
    <property type="protein sequence ID" value="CAK6441321.1"/>
    <property type="molecule type" value="Genomic_DNA"/>
</dbReference>
<evidence type="ECO:0000313" key="2">
    <source>
        <dbReference type="EMBL" id="CAK6441321.1"/>
    </source>
</evidence>
<name>A0ABN9ZSU6_PIPNA</name>
<accession>A0ABN9ZSU6</accession>
<evidence type="ECO:0000256" key="1">
    <source>
        <dbReference type="SAM" id="Phobius"/>
    </source>
</evidence>
<reference evidence="2" key="1">
    <citation type="submission" date="2023-12" db="EMBL/GenBank/DDBJ databases">
        <authorList>
            <person name="Brown T."/>
        </authorList>
    </citation>
    <scope>NUCLEOTIDE SEQUENCE</scope>
</reference>
<sequence>MVVLLLISLLISSRSIFYVFGCSCFGYVYIYQDYILFLYLSLQYYEVAFFIFVMVFNLKSILLDIVFLPQLFFHFNLPENYFSIPSLLVSVSATYWVTSKVSPNSRRLKSYHTSSEVCRLLWHLDPT</sequence>
<feature type="transmembrane region" description="Helical" evidence="1">
    <location>
        <begin position="45"/>
        <end position="68"/>
    </location>
</feature>
<keyword evidence="1" id="KW-0472">Membrane</keyword>
<dbReference type="Proteomes" id="UP001314169">
    <property type="component" value="Chromosome 2"/>
</dbReference>
<evidence type="ECO:0000313" key="3">
    <source>
        <dbReference type="Proteomes" id="UP001314169"/>
    </source>
</evidence>